<dbReference type="Pfam" id="PF07883">
    <property type="entry name" value="Cupin_2"/>
    <property type="match status" value="1"/>
</dbReference>
<dbReference type="SMR" id="Q9KFV1"/>
<dbReference type="InterPro" id="IPR013096">
    <property type="entry name" value="Cupin_2"/>
</dbReference>
<dbReference type="RefSeq" id="WP_010896549.1">
    <property type="nucleotide sequence ID" value="NC_002570.2"/>
</dbReference>
<keyword evidence="3" id="KW-1185">Reference proteome</keyword>
<protein>
    <submittedName>
        <fullName evidence="2">BH0370 protein</fullName>
    </submittedName>
</protein>
<accession>Q9KFV1</accession>
<dbReference type="InterPro" id="IPR011051">
    <property type="entry name" value="RmlC_Cupin_sf"/>
</dbReference>
<dbReference type="AlphaFoldDB" id="Q9KFV1"/>
<name>Q9KFV1_HALH5</name>
<evidence type="ECO:0000313" key="2">
    <source>
        <dbReference type="EMBL" id="BAB04089.1"/>
    </source>
</evidence>
<organism evidence="2 3">
    <name type="scientific">Halalkalibacterium halodurans (strain ATCC BAA-125 / DSM 18197 / FERM 7344 / JCM 9153 / C-125)</name>
    <name type="common">Bacillus halodurans</name>
    <dbReference type="NCBI Taxonomy" id="272558"/>
    <lineage>
        <taxon>Bacteria</taxon>
        <taxon>Bacillati</taxon>
        <taxon>Bacillota</taxon>
        <taxon>Bacilli</taxon>
        <taxon>Bacillales</taxon>
        <taxon>Bacillaceae</taxon>
        <taxon>Halalkalibacterium (ex Joshi et al. 2022)</taxon>
    </lineage>
</organism>
<dbReference type="Gene3D" id="2.60.120.10">
    <property type="entry name" value="Jelly Rolls"/>
    <property type="match status" value="1"/>
</dbReference>
<dbReference type="SUPFAM" id="SSF51182">
    <property type="entry name" value="RmlC-like cupins"/>
    <property type="match status" value="1"/>
</dbReference>
<dbReference type="CDD" id="cd02208">
    <property type="entry name" value="cupin_RmlC-like"/>
    <property type="match status" value="1"/>
</dbReference>
<dbReference type="PIR" id="B83696">
    <property type="entry name" value="B83696"/>
</dbReference>
<dbReference type="KEGG" id="bha:BH0370"/>
<dbReference type="PANTHER" id="PTHR36440">
    <property type="entry name" value="PUTATIVE (AFU_ORTHOLOGUE AFUA_8G07350)-RELATED"/>
    <property type="match status" value="1"/>
</dbReference>
<gene>
    <name evidence="2" type="ordered locus">BH0370</name>
</gene>
<dbReference type="OrthoDB" id="4227163at2"/>
<feature type="domain" description="Cupin type-2" evidence="1">
    <location>
        <begin position="34"/>
        <end position="98"/>
    </location>
</feature>
<sequence>MEKSPLVHEGGRSVTFLKQGVDEKGAYLLVEHRMMQQGAVNGPHWHPVLQETFTVKEGQMRFVIDGEEKFVEAGEQVTIEPKQVHQFWNMSEERLVAIHEVRPPGNHWAMFELLHKLEVEGKVNQKGIPTNPLWVGVAWELMDGYIKGPPLLVQKVVFGGLAKLAKIFGYYR</sequence>
<dbReference type="PANTHER" id="PTHR36440:SF1">
    <property type="entry name" value="PUTATIVE (AFU_ORTHOLOGUE AFUA_8G07350)-RELATED"/>
    <property type="match status" value="1"/>
</dbReference>
<dbReference type="STRING" id="272558.gene:10726223"/>
<evidence type="ECO:0000259" key="1">
    <source>
        <dbReference type="Pfam" id="PF07883"/>
    </source>
</evidence>
<dbReference type="GeneID" id="87595929"/>
<reference evidence="2 3" key="1">
    <citation type="journal article" date="2000" name="Nucleic Acids Res.">
        <title>Complete genome sequence of the alkaliphilic bacterium Bacillus halodurans and genomic sequence comparison with Bacillus subtilis.</title>
        <authorList>
            <person name="Takami H."/>
            <person name="Nakasone K."/>
            <person name="Takaki Y."/>
            <person name="Maeno G."/>
            <person name="Sasaki R."/>
            <person name="Masui N."/>
            <person name="Fuji F."/>
            <person name="Hirama C."/>
            <person name="Nakamura Y."/>
            <person name="Ogasawara N."/>
            <person name="Kuhara S."/>
            <person name="Horikoshi K."/>
        </authorList>
    </citation>
    <scope>NUCLEOTIDE SEQUENCE [LARGE SCALE GENOMIC DNA]</scope>
    <source>
        <strain evidence="3">ATCC BAA-125 / DSM 18197 / FERM 7344 / JCM 9153 / C-125</strain>
    </source>
</reference>
<proteinExistence type="predicted"/>
<dbReference type="HOGENOM" id="CLU_108780_1_0_9"/>
<dbReference type="EMBL" id="BA000004">
    <property type="protein sequence ID" value="BAB04089.1"/>
    <property type="molecule type" value="Genomic_DNA"/>
</dbReference>
<dbReference type="InterPro" id="IPR014710">
    <property type="entry name" value="RmlC-like_jellyroll"/>
</dbReference>
<dbReference type="Proteomes" id="UP000001258">
    <property type="component" value="Chromosome"/>
</dbReference>
<dbReference type="InterPro" id="IPR053146">
    <property type="entry name" value="QDO-like"/>
</dbReference>
<dbReference type="eggNOG" id="COG1917">
    <property type="taxonomic scope" value="Bacteria"/>
</dbReference>
<evidence type="ECO:0000313" key="3">
    <source>
        <dbReference type="Proteomes" id="UP000001258"/>
    </source>
</evidence>